<accession>A0A644VMK1</accession>
<feature type="region of interest" description="Disordered" evidence="1">
    <location>
        <begin position="1"/>
        <end position="38"/>
    </location>
</feature>
<feature type="region of interest" description="Disordered" evidence="1">
    <location>
        <begin position="87"/>
        <end position="149"/>
    </location>
</feature>
<gene>
    <name evidence="2" type="ORF">SDC9_38737</name>
</gene>
<comment type="caution">
    <text evidence="2">The sequence shown here is derived from an EMBL/GenBank/DDBJ whole genome shotgun (WGS) entry which is preliminary data.</text>
</comment>
<evidence type="ECO:0000256" key="1">
    <source>
        <dbReference type="SAM" id="MobiDB-lite"/>
    </source>
</evidence>
<protein>
    <submittedName>
        <fullName evidence="2">Uncharacterized protein</fullName>
    </submittedName>
</protein>
<proteinExistence type="predicted"/>
<evidence type="ECO:0000313" key="2">
    <source>
        <dbReference type="EMBL" id="MPL92624.1"/>
    </source>
</evidence>
<dbReference type="EMBL" id="VSSQ01000364">
    <property type="protein sequence ID" value="MPL92624.1"/>
    <property type="molecule type" value="Genomic_DNA"/>
</dbReference>
<sequence length="149" mass="16839">MQLIEDEGGQQRDRPRIGPEHPAGKQHDDDQLQPAMAEEVERVEALCLDREALRGMQQRIGEEITRVLGKLMRRQPLRQRDECALMQQQEHEAGQSLGRGQKALGEQARLEGRVQRPADAGAHRLSPRPGRAARIAAQYPKGRRSRCPD</sequence>
<feature type="compositionally biased region" description="Basic and acidic residues" evidence="1">
    <location>
        <begin position="9"/>
        <end position="30"/>
    </location>
</feature>
<organism evidence="2">
    <name type="scientific">bioreactor metagenome</name>
    <dbReference type="NCBI Taxonomy" id="1076179"/>
    <lineage>
        <taxon>unclassified sequences</taxon>
        <taxon>metagenomes</taxon>
        <taxon>ecological metagenomes</taxon>
    </lineage>
</organism>
<dbReference type="AlphaFoldDB" id="A0A644VMK1"/>
<name>A0A644VMK1_9ZZZZ</name>
<reference evidence="2" key="1">
    <citation type="submission" date="2019-08" db="EMBL/GenBank/DDBJ databases">
        <authorList>
            <person name="Kucharzyk K."/>
            <person name="Murdoch R.W."/>
            <person name="Higgins S."/>
            <person name="Loffler F."/>
        </authorList>
    </citation>
    <scope>NUCLEOTIDE SEQUENCE</scope>
</reference>